<sequence length="116" mass="12527">MLQGYLNVFGGTKNEETSSSSFDRMSFRFLEVEMFGMIFDTSNSLEDVGLSRDGRIGAKEIGSTNNDELGLVSTNDLRTTNSFGSMDLEAVDLGFVGSETLYMGFFGGAVDVGFLG</sequence>
<organism evidence="1 2">
    <name type="scientific">Smallanthus sonchifolius</name>
    <dbReference type="NCBI Taxonomy" id="185202"/>
    <lineage>
        <taxon>Eukaryota</taxon>
        <taxon>Viridiplantae</taxon>
        <taxon>Streptophyta</taxon>
        <taxon>Embryophyta</taxon>
        <taxon>Tracheophyta</taxon>
        <taxon>Spermatophyta</taxon>
        <taxon>Magnoliopsida</taxon>
        <taxon>eudicotyledons</taxon>
        <taxon>Gunneridae</taxon>
        <taxon>Pentapetalae</taxon>
        <taxon>asterids</taxon>
        <taxon>campanulids</taxon>
        <taxon>Asterales</taxon>
        <taxon>Asteraceae</taxon>
        <taxon>Asteroideae</taxon>
        <taxon>Heliantheae alliance</taxon>
        <taxon>Millerieae</taxon>
        <taxon>Smallanthus</taxon>
    </lineage>
</organism>
<protein>
    <submittedName>
        <fullName evidence="1">Uncharacterized protein</fullName>
    </submittedName>
</protein>
<reference evidence="1 2" key="2">
    <citation type="journal article" date="2022" name="Mol. Ecol. Resour.">
        <title>The genomes of chicory, endive, great burdock and yacon provide insights into Asteraceae paleo-polyploidization history and plant inulin production.</title>
        <authorList>
            <person name="Fan W."/>
            <person name="Wang S."/>
            <person name="Wang H."/>
            <person name="Wang A."/>
            <person name="Jiang F."/>
            <person name="Liu H."/>
            <person name="Zhao H."/>
            <person name="Xu D."/>
            <person name="Zhang Y."/>
        </authorList>
    </citation>
    <scope>NUCLEOTIDE SEQUENCE [LARGE SCALE GENOMIC DNA]</scope>
    <source>
        <strain evidence="2">cv. Yunnan</strain>
        <tissue evidence="1">Leaves</tissue>
    </source>
</reference>
<accession>A0ACB9J143</accession>
<evidence type="ECO:0000313" key="1">
    <source>
        <dbReference type="EMBL" id="KAI3813438.1"/>
    </source>
</evidence>
<reference evidence="2" key="1">
    <citation type="journal article" date="2022" name="Mol. Ecol. Resour.">
        <title>The genomes of chicory, endive, great burdock and yacon provide insights into Asteraceae palaeo-polyploidization history and plant inulin production.</title>
        <authorList>
            <person name="Fan W."/>
            <person name="Wang S."/>
            <person name="Wang H."/>
            <person name="Wang A."/>
            <person name="Jiang F."/>
            <person name="Liu H."/>
            <person name="Zhao H."/>
            <person name="Xu D."/>
            <person name="Zhang Y."/>
        </authorList>
    </citation>
    <scope>NUCLEOTIDE SEQUENCE [LARGE SCALE GENOMIC DNA]</scope>
    <source>
        <strain evidence="2">cv. Yunnan</strain>
    </source>
</reference>
<name>A0ACB9J143_9ASTR</name>
<comment type="caution">
    <text evidence="1">The sequence shown here is derived from an EMBL/GenBank/DDBJ whole genome shotgun (WGS) entry which is preliminary data.</text>
</comment>
<proteinExistence type="predicted"/>
<dbReference type="Proteomes" id="UP001056120">
    <property type="component" value="Linkage Group LG06"/>
</dbReference>
<evidence type="ECO:0000313" key="2">
    <source>
        <dbReference type="Proteomes" id="UP001056120"/>
    </source>
</evidence>
<gene>
    <name evidence="1" type="ORF">L1987_18161</name>
</gene>
<dbReference type="EMBL" id="CM042023">
    <property type="protein sequence ID" value="KAI3813438.1"/>
    <property type="molecule type" value="Genomic_DNA"/>
</dbReference>
<keyword evidence="2" id="KW-1185">Reference proteome</keyword>